<proteinExistence type="predicted"/>
<accession>A0ACC0VDJ0</accession>
<gene>
    <name evidence="1" type="ORF">N3K66_001041</name>
</gene>
<sequence length="374" mass="40392">MATVDVVLKNTTSGKLFAHITGSDGDGLFILGSDGRSAYRPTSPSDTLQPLEKDSAISVGNPGESRTVTVPKIFGSRIWFCIGEPLTFYLNPGPALVEPNAGNESDDNFSKDWGFCEFTFNDEQIYVNVSYVDFVSFPIALQLENQSGEVRKVEGMPKDGLDKVVAGLEAQGKADGAGWEKLVVRQGDKILRAMSPNSGASLNPSLFDGYYRSHVDAVWEKYRGEELTVNTQFDWGDVKGRVDGDNFVFPGGDGGKGISFGKPSAKDIFSCSTGPFAGGSDVSQEKLNIGARLSAALNRSTLLKNARQPEGEDVKTYYQEAITNHYSRVCHETTIQSRGYAFPYDDVGSDSGPDQSGYLNDPKPKVLTVTVGGL</sequence>
<organism evidence="1 2">
    <name type="scientific">Trichothecium roseum</name>
    <dbReference type="NCBI Taxonomy" id="47278"/>
    <lineage>
        <taxon>Eukaryota</taxon>
        <taxon>Fungi</taxon>
        <taxon>Dikarya</taxon>
        <taxon>Ascomycota</taxon>
        <taxon>Pezizomycotina</taxon>
        <taxon>Sordariomycetes</taxon>
        <taxon>Hypocreomycetidae</taxon>
        <taxon>Hypocreales</taxon>
        <taxon>Hypocreales incertae sedis</taxon>
        <taxon>Trichothecium</taxon>
    </lineage>
</organism>
<protein>
    <submittedName>
        <fullName evidence="1">Uncharacterized protein</fullName>
    </submittedName>
</protein>
<dbReference type="EMBL" id="CM047940">
    <property type="protein sequence ID" value="KAI9904512.1"/>
    <property type="molecule type" value="Genomic_DNA"/>
</dbReference>
<dbReference type="Proteomes" id="UP001163324">
    <property type="component" value="Chromosome 1"/>
</dbReference>
<keyword evidence="2" id="KW-1185">Reference proteome</keyword>
<evidence type="ECO:0000313" key="1">
    <source>
        <dbReference type="EMBL" id="KAI9904512.1"/>
    </source>
</evidence>
<reference evidence="1" key="1">
    <citation type="submission" date="2022-10" db="EMBL/GenBank/DDBJ databases">
        <title>Complete Genome of Trichothecium roseum strain YXFP-22015, a Plant Pathogen Isolated from Citrus.</title>
        <authorList>
            <person name="Wang Y."/>
            <person name="Zhu L."/>
        </authorList>
    </citation>
    <scope>NUCLEOTIDE SEQUENCE</scope>
    <source>
        <strain evidence="1">YXFP-22015</strain>
    </source>
</reference>
<name>A0ACC0VDJ0_9HYPO</name>
<evidence type="ECO:0000313" key="2">
    <source>
        <dbReference type="Proteomes" id="UP001163324"/>
    </source>
</evidence>
<comment type="caution">
    <text evidence="1">The sequence shown here is derived from an EMBL/GenBank/DDBJ whole genome shotgun (WGS) entry which is preliminary data.</text>
</comment>